<feature type="non-terminal residue" evidence="4">
    <location>
        <position position="1"/>
    </location>
</feature>
<keyword evidence="5" id="KW-1185">Reference proteome</keyword>
<dbReference type="Pfam" id="PF05057">
    <property type="entry name" value="DUF676"/>
    <property type="match status" value="1"/>
</dbReference>
<feature type="domain" description="DUF676" evidence="3">
    <location>
        <begin position="8"/>
        <end position="219"/>
    </location>
</feature>
<keyword evidence="2" id="KW-0472">Membrane</keyword>
<evidence type="ECO:0000259" key="3">
    <source>
        <dbReference type="Pfam" id="PF05057"/>
    </source>
</evidence>
<keyword evidence="2" id="KW-0812">Transmembrane</keyword>
<dbReference type="InterPro" id="IPR044294">
    <property type="entry name" value="Lipase-like"/>
</dbReference>
<keyword evidence="2" id="KW-1133">Transmembrane helix</keyword>
<evidence type="ECO:0000256" key="2">
    <source>
        <dbReference type="SAM" id="Phobius"/>
    </source>
</evidence>
<proteinExistence type="inferred from homology"/>
<dbReference type="EMBL" id="CALTRL010001556">
    <property type="protein sequence ID" value="CAH7673006.1"/>
    <property type="molecule type" value="Genomic_DNA"/>
</dbReference>
<comment type="similarity">
    <text evidence="1">Belongs to the putative lipase ROG1 family.</text>
</comment>
<feature type="non-terminal residue" evidence="4">
    <location>
        <position position="547"/>
    </location>
</feature>
<dbReference type="Proteomes" id="UP001153365">
    <property type="component" value="Unassembled WGS sequence"/>
</dbReference>
<dbReference type="Gene3D" id="3.40.50.1820">
    <property type="entry name" value="alpha/beta hydrolase"/>
    <property type="match status" value="1"/>
</dbReference>
<organism evidence="4 5">
    <name type="scientific">Phakopsora pachyrhizi</name>
    <name type="common">Asian soybean rust disease fungus</name>
    <dbReference type="NCBI Taxonomy" id="170000"/>
    <lineage>
        <taxon>Eukaryota</taxon>
        <taxon>Fungi</taxon>
        <taxon>Dikarya</taxon>
        <taxon>Basidiomycota</taxon>
        <taxon>Pucciniomycotina</taxon>
        <taxon>Pucciniomycetes</taxon>
        <taxon>Pucciniales</taxon>
        <taxon>Phakopsoraceae</taxon>
        <taxon>Phakopsora</taxon>
    </lineage>
</organism>
<dbReference type="InterPro" id="IPR029058">
    <property type="entry name" value="AB_hydrolase_fold"/>
</dbReference>
<sequence>MSSSKLSPIHLVVIIHGLWGTPDHVSYLSKSLSRIRPSSSTQPRLEIFVPSCIQWTHTYDGIDFCAERVANDLDLKISDLERSGGKLTKFSCVGYSLGGLIARFLVGLLHSRTPSFFETVEPMNFTTFASPWVGMPKNGGLIGSTVHFFGSRSLSRTGNQIYLIDRYCRYPSSSRDSKNFPLLALLAHPGTNFYKALTKFNRLSIYANSINDRTVPFVTGAAEKFDGFQSSKKRASKILKRHPKAIESDFSELMLLRLGGSEVTLDSRCESLIQKSVYIEDSEAPNEILEALDSKSQTYLKAYISRLPFFLKPKSYPFKAPYNYFAVVFSPILVPSFLLYILGSFLYQSRKSRRRIKLYSVGDLGDHTQRIKRVGLMDEIEQEIIEDIIGLGSSDLGTLQVGNSISSSSTSTAGNSNSSDNLNPLFGQPDTEINLIDVDSNEVEKFDQVQQRENNELPGIKDGTTYLIETKNDSKIENDDKRLMRESGLSEIQLEMLENINKIPGLIKYFCFFDGIPNSHGAIIYRAHGLSDSRGKLVVKSWTDRFL</sequence>
<protein>
    <submittedName>
        <fullName evidence="4">Serine esterase-domain-containing protein</fullName>
    </submittedName>
</protein>
<gene>
    <name evidence="4" type="ORF">PPACK8108_LOCUS7868</name>
</gene>
<dbReference type="AlphaFoldDB" id="A0AAV0AVH7"/>
<accession>A0AAV0AVH7</accession>
<dbReference type="InterPro" id="IPR007751">
    <property type="entry name" value="DUF676_lipase-like"/>
</dbReference>
<reference evidence="4" key="1">
    <citation type="submission" date="2022-06" db="EMBL/GenBank/DDBJ databases">
        <authorList>
            <consortium name="SYNGENTA / RWTH Aachen University"/>
        </authorList>
    </citation>
    <scope>NUCLEOTIDE SEQUENCE</scope>
</reference>
<evidence type="ECO:0000313" key="4">
    <source>
        <dbReference type="EMBL" id="CAH7673006.1"/>
    </source>
</evidence>
<dbReference type="PANTHER" id="PTHR12482:SF62">
    <property type="entry name" value="LIPASE ROG1-RELATED"/>
    <property type="match status" value="1"/>
</dbReference>
<feature type="transmembrane region" description="Helical" evidence="2">
    <location>
        <begin position="322"/>
        <end position="347"/>
    </location>
</feature>
<dbReference type="PANTHER" id="PTHR12482">
    <property type="entry name" value="LIPASE ROG1-RELATED-RELATED"/>
    <property type="match status" value="1"/>
</dbReference>
<dbReference type="SUPFAM" id="SSF53474">
    <property type="entry name" value="alpha/beta-Hydrolases"/>
    <property type="match status" value="1"/>
</dbReference>
<name>A0AAV0AVH7_PHAPC</name>
<comment type="caution">
    <text evidence="4">The sequence shown here is derived from an EMBL/GenBank/DDBJ whole genome shotgun (WGS) entry which is preliminary data.</text>
</comment>
<evidence type="ECO:0000313" key="5">
    <source>
        <dbReference type="Proteomes" id="UP001153365"/>
    </source>
</evidence>
<evidence type="ECO:0000256" key="1">
    <source>
        <dbReference type="ARBA" id="ARBA00007920"/>
    </source>
</evidence>